<accession>A0A131X9N7</accession>
<feature type="transmembrane region" description="Helical" evidence="1">
    <location>
        <begin position="28"/>
        <end position="51"/>
    </location>
</feature>
<dbReference type="EMBL" id="GEFH01005082">
    <property type="protein sequence ID" value="JAP63499.1"/>
    <property type="molecule type" value="mRNA"/>
</dbReference>
<dbReference type="AlphaFoldDB" id="A0A131X9N7"/>
<reference evidence="2" key="1">
    <citation type="journal article" date="2017" name="Ticks Tick Borne Dis.">
        <title>An insight into the sialome of Hyalomma excavatum.</title>
        <authorList>
            <person name="Ribeiro J.M."/>
            <person name="Slovak M."/>
            <person name="Francischetti I.M."/>
        </authorList>
    </citation>
    <scope>NUCLEOTIDE SEQUENCE</scope>
    <source>
        <strain evidence="2">Samish</strain>
        <tissue evidence="2">Salivary glands</tissue>
    </source>
</reference>
<feature type="non-terminal residue" evidence="2">
    <location>
        <position position="1"/>
    </location>
</feature>
<keyword evidence="1" id="KW-0472">Membrane</keyword>
<keyword evidence="1" id="KW-0812">Transmembrane</keyword>
<organism evidence="2">
    <name type="scientific">Hyalomma excavatum</name>
    <dbReference type="NCBI Taxonomy" id="257692"/>
    <lineage>
        <taxon>Eukaryota</taxon>
        <taxon>Metazoa</taxon>
        <taxon>Ecdysozoa</taxon>
        <taxon>Arthropoda</taxon>
        <taxon>Chelicerata</taxon>
        <taxon>Arachnida</taxon>
        <taxon>Acari</taxon>
        <taxon>Parasitiformes</taxon>
        <taxon>Ixodida</taxon>
        <taxon>Ixodoidea</taxon>
        <taxon>Ixodidae</taxon>
        <taxon>Hyalomminae</taxon>
        <taxon>Hyalomma</taxon>
    </lineage>
</organism>
<keyword evidence="1" id="KW-1133">Transmembrane helix</keyword>
<sequence>ALMSPLVYKSARASREARTLQESSGTTFSATMAAAKYAVLIFAIALTLMNISSSSPSTSGRVCLSLRCKNETDTRCGPKCTCVKNPRGNPPFYCRENKVPSYPYI</sequence>
<name>A0A131X9N7_9ACAR</name>
<evidence type="ECO:0000256" key="1">
    <source>
        <dbReference type="SAM" id="Phobius"/>
    </source>
</evidence>
<evidence type="ECO:0000313" key="2">
    <source>
        <dbReference type="EMBL" id="JAP63499.1"/>
    </source>
</evidence>
<protein>
    <submittedName>
        <fullName evidence="2">Putative tick defensin</fullName>
    </submittedName>
</protein>
<proteinExistence type="evidence at transcript level"/>